<dbReference type="AlphaFoldDB" id="F0ZGZ1"/>
<feature type="compositionally biased region" description="Polar residues" evidence="11">
    <location>
        <begin position="1"/>
        <end position="33"/>
    </location>
</feature>
<dbReference type="Pfam" id="PF03226">
    <property type="entry name" value="Yippee-Mis18"/>
    <property type="match status" value="1"/>
</dbReference>
<organism evidence="13 14">
    <name type="scientific">Dictyostelium purpureum</name>
    <name type="common">Slime mold</name>
    <dbReference type="NCBI Taxonomy" id="5786"/>
    <lineage>
        <taxon>Eukaryota</taxon>
        <taxon>Amoebozoa</taxon>
        <taxon>Evosea</taxon>
        <taxon>Eumycetozoa</taxon>
        <taxon>Dictyostelia</taxon>
        <taxon>Dictyosteliales</taxon>
        <taxon>Dictyosteliaceae</taxon>
        <taxon>Dictyostelium</taxon>
    </lineage>
</organism>
<feature type="compositionally biased region" description="Polar residues" evidence="11">
    <location>
        <begin position="117"/>
        <end position="151"/>
    </location>
</feature>
<dbReference type="GO" id="GO:0007059">
    <property type="term" value="P:chromosome segregation"/>
    <property type="evidence" value="ECO:0000318"/>
    <property type="project" value="GO_Central"/>
</dbReference>
<dbReference type="GO" id="GO:0000775">
    <property type="term" value="C:chromosome, centromeric region"/>
    <property type="evidence" value="ECO:0000318"/>
    <property type="project" value="GO_Central"/>
</dbReference>
<evidence type="ECO:0000256" key="10">
    <source>
        <dbReference type="ARBA" id="ARBA00023328"/>
    </source>
</evidence>
<dbReference type="KEGG" id="dpp:DICPUDRAFT_77558"/>
<evidence type="ECO:0000256" key="8">
    <source>
        <dbReference type="ARBA" id="ARBA00023242"/>
    </source>
</evidence>
<dbReference type="GO" id="GO:0000785">
    <property type="term" value="C:chromatin"/>
    <property type="evidence" value="ECO:0000318"/>
    <property type="project" value="GO_Central"/>
</dbReference>
<protein>
    <recommendedName>
        <fullName evidence="12">Mis18 domain-containing protein</fullName>
    </recommendedName>
</protein>
<feature type="compositionally biased region" description="Low complexity" evidence="11">
    <location>
        <begin position="43"/>
        <end position="62"/>
    </location>
</feature>
<dbReference type="RefSeq" id="XP_003286687.1">
    <property type="nucleotide sequence ID" value="XM_003286639.1"/>
</dbReference>
<keyword evidence="10" id="KW-0137">Centromere</keyword>
<dbReference type="GO" id="GO:0005634">
    <property type="term" value="C:nucleus"/>
    <property type="evidence" value="ECO:0000318"/>
    <property type="project" value="GO_Central"/>
</dbReference>
<feature type="region of interest" description="Disordered" evidence="11">
    <location>
        <begin position="203"/>
        <end position="236"/>
    </location>
</feature>
<dbReference type="PANTHER" id="PTHR16431">
    <property type="entry name" value="NEUROGENIC PROTEIN MASTERMIND"/>
    <property type="match status" value="1"/>
</dbReference>
<dbReference type="EMBL" id="GL871016">
    <property type="protein sequence ID" value="EGC36816.1"/>
    <property type="molecule type" value="Genomic_DNA"/>
</dbReference>
<dbReference type="OMA" id="PVENDQL"/>
<dbReference type="VEuPathDB" id="AmoebaDB:DICPUDRAFT_77558"/>
<dbReference type="GeneID" id="10504064"/>
<dbReference type="GO" id="GO:0051301">
    <property type="term" value="P:cell division"/>
    <property type="evidence" value="ECO:0007669"/>
    <property type="project" value="UniProtKB-KW"/>
</dbReference>
<dbReference type="Proteomes" id="UP000001064">
    <property type="component" value="Unassembled WGS sequence"/>
</dbReference>
<keyword evidence="8" id="KW-0539">Nucleus</keyword>
<evidence type="ECO:0000256" key="9">
    <source>
        <dbReference type="ARBA" id="ARBA00023306"/>
    </source>
</evidence>
<dbReference type="GO" id="GO:0034080">
    <property type="term" value="P:CENP-A containing chromatin assembly"/>
    <property type="evidence" value="ECO:0000318"/>
    <property type="project" value="GO_Central"/>
</dbReference>
<sequence length="487" mass="55445">MNNLDNHIVRNGQNNTKNNINSHKKSVNGNLYANTDGMPPPINNNNNNNNKNQQNNIGNDYNYNENTFLNIYKQQQQQQPLHQPIQQPIQQPLQHQYIHQSPHNNTIAKTPSSIYKQNSQYTSNSPIPLNLNQDLSPLNSGNIKSRPSPSYRQLPPQLQHPQQFNVNTVYNQHHLLSTQPIQEGYSTFSSLSPTSSIEMLNHHYQKSTQQQQSPHQSPLQFQHNLHQQQQFQMQQQQQQQQQSQFNIPPLETIVNSICIFCCLSCKGIIGDSTLVVDGRQSVHDVYMRLSKTYLLNKVTSMVIQGEEQLSSNPGEGNCFFIALYCKGCNNYIGRKYTTTTPQFNFLLDIHVLDIDSISYYRVGGVSSNTDPPPLPVENDQLTKMVDTMKSMNDRIIWLEDQMSVIINTIHGFIQENANTDNGNDIISSNKNNNNNDEGSKDNNIDISQSSLQKNKRNSINSKNSSNKSDKKSKRLKTSDDENDNSDT</sequence>
<evidence type="ECO:0000313" key="13">
    <source>
        <dbReference type="EMBL" id="EGC36816.1"/>
    </source>
</evidence>
<evidence type="ECO:0000256" key="5">
    <source>
        <dbReference type="ARBA" id="ARBA00022723"/>
    </source>
</evidence>
<dbReference type="InterPro" id="IPR034752">
    <property type="entry name" value="Mis18"/>
</dbReference>
<keyword evidence="14" id="KW-1185">Reference proteome</keyword>
<evidence type="ECO:0000313" key="14">
    <source>
        <dbReference type="Proteomes" id="UP000001064"/>
    </source>
</evidence>
<evidence type="ECO:0000256" key="3">
    <source>
        <dbReference type="ARBA" id="ARBA00022454"/>
    </source>
</evidence>
<evidence type="ECO:0000256" key="11">
    <source>
        <dbReference type="SAM" id="MobiDB-lite"/>
    </source>
</evidence>
<evidence type="ECO:0000256" key="4">
    <source>
        <dbReference type="ARBA" id="ARBA00022618"/>
    </source>
</evidence>
<dbReference type="InterPro" id="IPR004910">
    <property type="entry name" value="Yippee/Mis18/Cereblon"/>
</dbReference>
<feature type="domain" description="Mis18" evidence="12">
    <location>
        <begin position="257"/>
        <end position="362"/>
    </location>
</feature>
<feature type="region of interest" description="Disordered" evidence="11">
    <location>
        <begin position="117"/>
        <end position="157"/>
    </location>
</feature>
<comment type="subcellular location">
    <subcellularLocation>
        <location evidence="2">Chromosome</location>
        <location evidence="2">Centromere</location>
    </subcellularLocation>
    <subcellularLocation>
        <location evidence="1">Nucleus</location>
    </subcellularLocation>
</comment>
<evidence type="ECO:0000256" key="7">
    <source>
        <dbReference type="ARBA" id="ARBA00022833"/>
    </source>
</evidence>
<evidence type="ECO:0000256" key="1">
    <source>
        <dbReference type="ARBA" id="ARBA00004123"/>
    </source>
</evidence>
<feature type="compositionally biased region" description="Low complexity" evidence="11">
    <location>
        <begin position="206"/>
        <end position="236"/>
    </location>
</feature>
<keyword evidence="3" id="KW-0158">Chromosome</keyword>
<dbReference type="STRING" id="5786.F0ZGZ1"/>
<keyword evidence="9" id="KW-0131">Cell cycle</keyword>
<dbReference type="OrthoDB" id="74210at2759"/>
<reference evidence="14" key="1">
    <citation type="journal article" date="2011" name="Genome Biol.">
        <title>Comparative genomics of the social amoebae Dictyostelium discoideum and Dictyostelium purpureum.</title>
        <authorList>
            <consortium name="US DOE Joint Genome Institute (JGI-PGF)"/>
            <person name="Sucgang R."/>
            <person name="Kuo A."/>
            <person name="Tian X."/>
            <person name="Salerno W."/>
            <person name="Parikh A."/>
            <person name="Feasley C.L."/>
            <person name="Dalin E."/>
            <person name="Tu H."/>
            <person name="Huang E."/>
            <person name="Barry K."/>
            <person name="Lindquist E."/>
            <person name="Shapiro H."/>
            <person name="Bruce D."/>
            <person name="Schmutz J."/>
            <person name="Salamov A."/>
            <person name="Fey P."/>
            <person name="Gaudet P."/>
            <person name="Anjard C."/>
            <person name="Babu M.M."/>
            <person name="Basu S."/>
            <person name="Bushmanova Y."/>
            <person name="van der Wel H."/>
            <person name="Katoh-Kurasawa M."/>
            <person name="Dinh C."/>
            <person name="Coutinho P.M."/>
            <person name="Saito T."/>
            <person name="Elias M."/>
            <person name="Schaap P."/>
            <person name="Kay R.R."/>
            <person name="Henrissat B."/>
            <person name="Eichinger L."/>
            <person name="Rivero F."/>
            <person name="Putnam N.H."/>
            <person name="West C.M."/>
            <person name="Loomis W.F."/>
            <person name="Chisholm R.L."/>
            <person name="Shaulsky G."/>
            <person name="Strassmann J.E."/>
            <person name="Queller D.C."/>
            <person name="Kuspa A."/>
            <person name="Grigoriev I.V."/>
        </authorList>
    </citation>
    <scope>NUCLEOTIDE SEQUENCE [LARGE SCALE GENOMIC DNA]</scope>
    <source>
        <strain evidence="14">QSDP1</strain>
    </source>
</reference>
<feature type="region of interest" description="Disordered" evidence="11">
    <location>
        <begin position="1"/>
        <end position="62"/>
    </location>
</feature>
<evidence type="ECO:0000256" key="2">
    <source>
        <dbReference type="ARBA" id="ARBA00004584"/>
    </source>
</evidence>
<feature type="compositionally biased region" description="Low complexity" evidence="11">
    <location>
        <begin position="457"/>
        <end position="466"/>
    </location>
</feature>
<feature type="region of interest" description="Disordered" evidence="11">
    <location>
        <begin position="423"/>
        <end position="487"/>
    </location>
</feature>
<dbReference type="PROSITE" id="PS51793">
    <property type="entry name" value="MIS18"/>
    <property type="match status" value="1"/>
</dbReference>
<dbReference type="PANTHER" id="PTHR16431:SF1">
    <property type="entry name" value="NEUROGENIC PROTEIN MASTERMIND"/>
    <property type="match status" value="1"/>
</dbReference>
<dbReference type="GO" id="GO:0046872">
    <property type="term" value="F:metal ion binding"/>
    <property type="evidence" value="ECO:0007669"/>
    <property type="project" value="UniProtKB-KW"/>
</dbReference>
<accession>F0ZGZ1</accession>
<feature type="compositionally biased region" description="Low complexity" evidence="11">
    <location>
        <begin position="423"/>
        <end position="436"/>
    </location>
</feature>
<gene>
    <name evidence="13" type="ORF">DICPUDRAFT_77558</name>
</gene>
<evidence type="ECO:0000259" key="12">
    <source>
        <dbReference type="PROSITE" id="PS51793"/>
    </source>
</evidence>
<keyword evidence="6" id="KW-0498">Mitosis</keyword>
<dbReference type="InParanoid" id="F0ZGZ1"/>
<proteinExistence type="predicted"/>
<name>F0ZGZ1_DICPU</name>
<evidence type="ECO:0000256" key="6">
    <source>
        <dbReference type="ARBA" id="ARBA00022776"/>
    </source>
</evidence>
<keyword evidence="4" id="KW-0132">Cell division</keyword>
<keyword evidence="5" id="KW-0479">Metal-binding</keyword>
<keyword evidence="7" id="KW-0862">Zinc</keyword>